<dbReference type="Proteomes" id="UP001386955">
    <property type="component" value="Unassembled WGS sequence"/>
</dbReference>
<dbReference type="AlphaFoldDB" id="A0AAN9SBQ4"/>
<keyword evidence="2" id="KW-1185">Reference proteome</keyword>
<accession>A0AAN9SBQ4</accession>
<sequence length="105" mass="11714">MENGERRIWIRCTGVALSLPRKGAVRRRGLLVVMPLPECPIDLLYPPCVCPSALCPLPSAHPQHIGPHFTLCPATSPYPISSFPLINGKHFYALQNIKSFNLYFT</sequence>
<name>A0AAN9SBQ4_PSOTE</name>
<comment type="caution">
    <text evidence="1">The sequence shown here is derived from an EMBL/GenBank/DDBJ whole genome shotgun (WGS) entry which is preliminary data.</text>
</comment>
<dbReference type="EMBL" id="JAYMYS010000005">
    <property type="protein sequence ID" value="KAK7392429.1"/>
    <property type="molecule type" value="Genomic_DNA"/>
</dbReference>
<evidence type="ECO:0000313" key="1">
    <source>
        <dbReference type="EMBL" id="KAK7392429.1"/>
    </source>
</evidence>
<gene>
    <name evidence="1" type="ORF">VNO78_20868</name>
</gene>
<reference evidence="1 2" key="1">
    <citation type="submission" date="2024-01" db="EMBL/GenBank/DDBJ databases">
        <title>The genomes of 5 underutilized Papilionoideae crops provide insights into root nodulation and disease resistanc.</title>
        <authorList>
            <person name="Jiang F."/>
        </authorList>
    </citation>
    <scope>NUCLEOTIDE SEQUENCE [LARGE SCALE GENOMIC DNA]</scope>
    <source>
        <strain evidence="1">DUOXIRENSHENG_FW03</strain>
        <tissue evidence="1">Leaves</tissue>
    </source>
</reference>
<protein>
    <submittedName>
        <fullName evidence="1">Uncharacterized protein</fullName>
    </submittedName>
</protein>
<organism evidence="1 2">
    <name type="scientific">Psophocarpus tetragonolobus</name>
    <name type="common">Winged bean</name>
    <name type="synonym">Dolichos tetragonolobus</name>
    <dbReference type="NCBI Taxonomy" id="3891"/>
    <lineage>
        <taxon>Eukaryota</taxon>
        <taxon>Viridiplantae</taxon>
        <taxon>Streptophyta</taxon>
        <taxon>Embryophyta</taxon>
        <taxon>Tracheophyta</taxon>
        <taxon>Spermatophyta</taxon>
        <taxon>Magnoliopsida</taxon>
        <taxon>eudicotyledons</taxon>
        <taxon>Gunneridae</taxon>
        <taxon>Pentapetalae</taxon>
        <taxon>rosids</taxon>
        <taxon>fabids</taxon>
        <taxon>Fabales</taxon>
        <taxon>Fabaceae</taxon>
        <taxon>Papilionoideae</taxon>
        <taxon>50 kb inversion clade</taxon>
        <taxon>NPAAA clade</taxon>
        <taxon>indigoferoid/millettioid clade</taxon>
        <taxon>Phaseoleae</taxon>
        <taxon>Psophocarpus</taxon>
    </lineage>
</organism>
<proteinExistence type="predicted"/>
<evidence type="ECO:0000313" key="2">
    <source>
        <dbReference type="Proteomes" id="UP001386955"/>
    </source>
</evidence>